<keyword evidence="4" id="KW-0732">Signal</keyword>
<reference evidence="8" key="1">
    <citation type="submission" date="2018-05" db="EMBL/GenBank/DDBJ databases">
        <authorList>
            <person name="Lanie J.A."/>
            <person name="Ng W.-L."/>
            <person name="Kazmierczak K.M."/>
            <person name="Andrzejewski T.M."/>
            <person name="Davidsen T.M."/>
            <person name="Wayne K.J."/>
            <person name="Tettelin H."/>
            <person name="Glass J.I."/>
            <person name="Rusch D."/>
            <person name="Podicherti R."/>
            <person name="Tsui H.-C.T."/>
            <person name="Winkler M.E."/>
        </authorList>
    </citation>
    <scope>NUCLEOTIDE SEQUENCE</scope>
</reference>
<evidence type="ECO:0000256" key="2">
    <source>
        <dbReference type="ARBA" id="ARBA00008610"/>
    </source>
</evidence>
<evidence type="ECO:0000256" key="3">
    <source>
        <dbReference type="ARBA" id="ARBA00022475"/>
    </source>
</evidence>
<comment type="similarity">
    <text evidence="2">Belongs to the BMP lipoprotein family.</text>
</comment>
<dbReference type="InterPro" id="IPR003760">
    <property type="entry name" value="PnrA-like"/>
</dbReference>
<dbReference type="PANTHER" id="PTHR34296">
    <property type="entry name" value="TRANSCRIPTIONAL ACTIVATOR PROTEIN MED"/>
    <property type="match status" value="1"/>
</dbReference>
<evidence type="ECO:0000259" key="7">
    <source>
        <dbReference type="Pfam" id="PF02608"/>
    </source>
</evidence>
<name>A0A381RJ15_9ZZZZ</name>
<proteinExistence type="inferred from homology"/>
<evidence type="ECO:0000313" key="8">
    <source>
        <dbReference type="EMBL" id="SUZ90958.1"/>
    </source>
</evidence>
<comment type="subcellular location">
    <subcellularLocation>
        <location evidence="1">Cell membrane</location>
        <topology evidence="1">Lipid-anchor</topology>
    </subcellularLocation>
</comment>
<dbReference type="InterPro" id="IPR050957">
    <property type="entry name" value="BMP_lipoprotein"/>
</dbReference>
<dbReference type="SUPFAM" id="SSF53822">
    <property type="entry name" value="Periplasmic binding protein-like I"/>
    <property type="match status" value="1"/>
</dbReference>
<gene>
    <name evidence="8" type="ORF">METZ01_LOCUS43812</name>
</gene>
<dbReference type="GO" id="GO:0005886">
    <property type="term" value="C:plasma membrane"/>
    <property type="evidence" value="ECO:0007669"/>
    <property type="project" value="UniProtKB-SubCell"/>
</dbReference>
<evidence type="ECO:0000256" key="4">
    <source>
        <dbReference type="ARBA" id="ARBA00022729"/>
    </source>
</evidence>
<dbReference type="EMBL" id="UINC01001937">
    <property type="protein sequence ID" value="SUZ90958.1"/>
    <property type="molecule type" value="Genomic_DNA"/>
</dbReference>
<keyword evidence="5" id="KW-0472">Membrane</keyword>
<dbReference type="Gene3D" id="3.40.50.2300">
    <property type="match status" value="2"/>
</dbReference>
<sequence length="397" mass="41771">MFVMRMFRIKLATLLIALFALVGGPFLGTASAAGKIALVTDLGGRGDLSFNDMGFKGADEAAAEFGLELITIQSNSGTDYLPNLQNAARTGDFDIIVGVGFLLADAMAEVCDQFPDQNFAIIDVTWLGKPNLMEIGYEENKGSALVGALGAMVAAHYGYDKIGAVLGIEIPVLYKFEAGYRYGMHWGNAKYAEVTGKKADVGLLWSYTGTFSDIAKGKAATEAMLAQGAGLVYNVAGPLGIGDLEAITEHLEAKGKSAGPPFMIGVDANQDWMGDGHRVLASMMKRVDFGVYSAVESVVNGTFEGGVKILGPNNGGIAMSGSQDLADFISFGIGGGAISESDRGPITENWNAMRAAVPGWIWDAVDELSAKIGSGDVVIPCGWCADTIDQIRADYPD</sequence>
<keyword evidence="3" id="KW-1003">Cell membrane</keyword>
<evidence type="ECO:0000256" key="6">
    <source>
        <dbReference type="ARBA" id="ARBA00023288"/>
    </source>
</evidence>
<dbReference type="CDD" id="cd06354">
    <property type="entry name" value="PBP1_PrnA-like"/>
    <property type="match status" value="1"/>
</dbReference>
<dbReference type="PANTHER" id="PTHR34296:SF2">
    <property type="entry name" value="ABC TRANSPORTER GUANOSINE-BINDING PROTEIN NUPN"/>
    <property type="match status" value="1"/>
</dbReference>
<dbReference type="InterPro" id="IPR028082">
    <property type="entry name" value="Peripla_BP_I"/>
</dbReference>
<organism evidence="8">
    <name type="scientific">marine metagenome</name>
    <dbReference type="NCBI Taxonomy" id="408172"/>
    <lineage>
        <taxon>unclassified sequences</taxon>
        <taxon>metagenomes</taxon>
        <taxon>ecological metagenomes</taxon>
    </lineage>
</organism>
<protein>
    <recommendedName>
        <fullName evidence="7">ABC transporter substrate-binding protein PnrA-like domain-containing protein</fullName>
    </recommendedName>
</protein>
<dbReference type="Pfam" id="PF02608">
    <property type="entry name" value="Bmp"/>
    <property type="match status" value="1"/>
</dbReference>
<evidence type="ECO:0000256" key="5">
    <source>
        <dbReference type="ARBA" id="ARBA00023136"/>
    </source>
</evidence>
<feature type="domain" description="ABC transporter substrate-binding protein PnrA-like" evidence="7">
    <location>
        <begin position="38"/>
        <end position="320"/>
    </location>
</feature>
<evidence type="ECO:0000256" key="1">
    <source>
        <dbReference type="ARBA" id="ARBA00004193"/>
    </source>
</evidence>
<dbReference type="AlphaFoldDB" id="A0A381RJ15"/>
<accession>A0A381RJ15</accession>
<keyword evidence="6" id="KW-0449">Lipoprotein</keyword>